<dbReference type="InterPro" id="IPR043128">
    <property type="entry name" value="Rev_trsase/Diguanyl_cyclase"/>
</dbReference>
<evidence type="ECO:0000259" key="6">
    <source>
        <dbReference type="PROSITE" id="PS50887"/>
    </source>
</evidence>
<dbReference type="PANTHER" id="PTHR43280:SF2">
    <property type="entry name" value="HTH-TYPE TRANSCRIPTIONAL REGULATOR EXSA"/>
    <property type="match status" value="1"/>
</dbReference>
<dbReference type="PROSITE" id="PS50887">
    <property type="entry name" value="GGDEF"/>
    <property type="match status" value="1"/>
</dbReference>
<proteinExistence type="predicted"/>
<dbReference type="InterPro" id="IPR020449">
    <property type="entry name" value="Tscrpt_reg_AraC-type_HTH"/>
</dbReference>
<feature type="transmembrane region" description="Helical" evidence="4">
    <location>
        <begin position="12"/>
        <end position="33"/>
    </location>
</feature>
<dbReference type="PROSITE" id="PS01124">
    <property type="entry name" value="HTH_ARAC_FAMILY_2"/>
    <property type="match status" value="1"/>
</dbReference>
<dbReference type="InterPro" id="IPR041522">
    <property type="entry name" value="CdaR_GGDEF"/>
</dbReference>
<dbReference type="Pfam" id="PF12833">
    <property type="entry name" value="HTH_18"/>
    <property type="match status" value="1"/>
</dbReference>
<dbReference type="InterPro" id="IPR000160">
    <property type="entry name" value="GGDEF_dom"/>
</dbReference>
<evidence type="ECO:0000256" key="3">
    <source>
        <dbReference type="ARBA" id="ARBA00023163"/>
    </source>
</evidence>
<dbReference type="PRINTS" id="PR00032">
    <property type="entry name" value="HTHARAC"/>
</dbReference>
<dbReference type="InterPro" id="IPR009057">
    <property type="entry name" value="Homeodomain-like_sf"/>
</dbReference>
<dbReference type="RefSeq" id="WP_344908997.1">
    <property type="nucleotide sequence ID" value="NZ_BAAAYO010000007.1"/>
</dbReference>
<feature type="transmembrane region" description="Helical" evidence="4">
    <location>
        <begin position="269"/>
        <end position="290"/>
    </location>
</feature>
<evidence type="ECO:0000256" key="1">
    <source>
        <dbReference type="ARBA" id="ARBA00023015"/>
    </source>
</evidence>
<comment type="caution">
    <text evidence="7">The sequence shown here is derived from an EMBL/GenBank/DDBJ whole genome shotgun (WGS) entry which is preliminary data.</text>
</comment>
<keyword evidence="3" id="KW-0804">Transcription</keyword>
<feature type="domain" description="GGDEF" evidence="6">
    <location>
        <begin position="387"/>
        <end position="519"/>
    </location>
</feature>
<keyword evidence="4" id="KW-1133">Transmembrane helix</keyword>
<keyword evidence="8" id="KW-1185">Reference proteome</keyword>
<organism evidence="7 8">
    <name type="scientific">Paenibacillus hodogayensis</name>
    <dbReference type="NCBI Taxonomy" id="279208"/>
    <lineage>
        <taxon>Bacteria</taxon>
        <taxon>Bacillati</taxon>
        <taxon>Bacillota</taxon>
        <taxon>Bacilli</taxon>
        <taxon>Bacillales</taxon>
        <taxon>Paenibacillaceae</taxon>
        <taxon>Paenibacillus</taxon>
    </lineage>
</organism>
<dbReference type="InterPro" id="IPR018060">
    <property type="entry name" value="HTH_AraC"/>
</dbReference>
<evidence type="ECO:0000259" key="5">
    <source>
        <dbReference type="PROSITE" id="PS01124"/>
    </source>
</evidence>
<keyword evidence="4" id="KW-0472">Membrane</keyword>
<feature type="domain" description="HTH araC/xylS-type" evidence="5">
    <location>
        <begin position="645"/>
        <end position="744"/>
    </location>
</feature>
<dbReference type="Pfam" id="PF17853">
    <property type="entry name" value="GGDEF_2"/>
    <property type="match status" value="1"/>
</dbReference>
<evidence type="ECO:0000256" key="4">
    <source>
        <dbReference type="SAM" id="Phobius"/>
    </source>
</evidence>
<keyword evidence="4" id="KW-0812">Transmembrane</keyword>
<evidence type="ECO:0000256" key="2">
    <source>
        <dbReference type="ARBA" id="ARBA00023125"/>
    </source>
</evidence>
<dbReference type="EMBL" id="JBHMAG010000017">
    <property type="protein sequence ID" value="MFB9755060.1"/>
    <property type="molecule type" value="Genomic_DNA"/>
</dbReference>
<dbReference type="SMART" id="SM00342">
    <property type="entry name" value="HTH_ARAC"/>
    <property type="match status" value="1"/>
</dbReference>
<evidence type="ECO:0000313" key="8">
    <source>
        <dbReference type="Proteomes" id="UP001589619"/>
    </source>
</evidence>
<reference evidence="7 8" key="1">
    <citation type="submission" date="2024-09" db="EMBL/GenBank/DDBJ databases">
        <authorList>
            <person name="Sun Q."/>
            <person name="Mori K."/>
        </authorList>
    </citation>
    <scope>NUCLEOTIDE SEQUENCE [LARGE SCALE GENOMIC DNA]</scope>
    <source>
        <strain evidence="7 8">JCM 12520</strain>
    </source>
</reference>
<dbReference type="PANTHER" id="PTHR43280">
    <property type="entry name" value="ARAC-FAMILY TRANSCRIPTIONAL REGULATOR"/>
    <property type="match status" value="1"/>
</dbReference>
<keyword evidence="2" id="KW-0238">DNA-binding</keyword>
<evidence type="ECO:0000313" key="7">
    <source>
        <dbReference type="EMBL" id="MFB9755060.1"/>
    </source>
</evidence>
<protein>
    <submittedName>
        <fullName evidence="7">Helix-turn-helix domain-containing protein</fullName>
    </submittedName>
</protein>
<dbReference type="Gene3D" id="1.10.10.60">
    <property type="entry name" value="Homeodomain-like"/>
    <property type="match status" value="2"/>
</dbReference>
<keyword evidence="1" id="KW-0805">Transcription regulation</keyword>
<gene>
    <name evidence="7" type="ORF">ACFFNY_26085</name>
</gene>
<dbReference type="Gene3D" id="3.30.70.270">
    <property type="match status" value="1"/>
</dbReference>
<dbReference type="SUPFAM" id="SSF46689">
    <property type="entry name" value="Homeodomain-like"/>
    <property type="match status" value="2"/>
</dbReference>
<sequence>MKKTNGFQRLLLSYLPVFFLIVATLLFLAYLSLNEMSTRSAMKANTLLSHTISQTIDGVLRGVDEMISGELRDNEKLTQFFADIPASERRQVDYEAAAALGAIIRKQPLVHSIYLYRTKDATVLTPSSISGLNAFGDKEFIGSRISSLRPFHWENKRFYQESPGFGGADVVSLVRIADLSDRSLLVVHVSTAKLSEMIGSMSESKLNFVELIDESGKLIASKASTGPSGQEGAVPDSGKELAHIRSDYTGWSVRVGIYKSSILDWVSSLFYVWITLGFIVVALGAVWFVLVTRRHYRPILTWASRIEAYARLKSRKLQLDERKDEFKYIENAIDQLLDEHSMLQVKDEENIVYRRRHVFLHLLEGEGGMGDKLQNMELLGLSGDDSTCMTVMLFEIDQFQEFTAKYNRRDQQLLKQVIGNVLREIAGDMRLALYGEWVNPHRFAVLLQLAGKEGAEETAVSLSDKLREWIGDNMSFTVTAGIGGVYPELARLPESFRLASRLLGYKSSLGANRIIVEADTQVPHGETFKQLEEIRLLCQSFRAGDPAWEERLHSFYRSIRNSLFTRDDLYNVFTMLTVHLHREMMELPAEFQDIWNSSAALRIDRIMERHETLDAIYGELDALLVEAFEEMRRLREKKSSHHMLQNIKQYIAEQYGNPELSLASVSEQFGYNASYLSRIFKEEFGVKFIDYVTQIRIEKATRLLKETEDAVQHVAEEVGYTNALSFIRAFKKQTGTTPGSYRKELPETI</sequence>
<accession>A0ABV5W3W0</accession>
<dbReference type="Proteomes" id="UP001589619">
    <property type="component" value="Unassembled WGS sequence"/>
</dbReference>
<name>A0ABV5W3W0_9BACL</name>